<protein>
    <submittedName>
        <fullName evidence="1">Uncharacterized protein</fullName>
    </submittedName>
</protein>
<dbReference type="GeneID" id="11294601"/>
<evidence type="ECO:0000313" key="1">
    <source>
        <dbReference type="EMBL" id="AER59814.1"/>
    </source>
</evidence>
<accession>G8FV38</accession>
<dbReference type="KEGG" id="vg:11294601"/>
<dbReference type="RefSeq" id="YP_004934220.1">
    <property type="nucleotide sequence ID" value="NC_016161.1"/>
</dbReference>
<dbReference type="Proteomes" id="UP000005879">
    <property type="component" value="Segment"/>
</dbReference>
<evidence type="ECO:0000313" key="2">
    <source>
        <dbReference type="Proteomes" id="UP000005879"/>
    </source>
</evidence>
<name>G8FV38_9CAUD</name>
<organism evidence="1 2">
    <name type="scientific">Pediococcus phage cIP1</name>
    <dbReference type="NCBI Taxonomy" id="2681621"/>
    <lineage>
        <taxon>Viruses</taxon>
        <taxon>Duplodnaviria</taxon>
        <taxon>Heunggongvirae</taxon>
        <taxon>Uroviricota</taxon>
        <taxon>Caudoviricetes</taxon>
        <taxon>Coetzeevirus</taxon>
        <taxon>Coetzeevirus cIP1</taxon>
    </lineage>
</organism>
<proteinExistence type="predicted"/>
<reference evidence="1 2" key="1">
    <citation type="journal article" date="2012" name="Gene">
        <title>Genome sequence of the phage clP1, which infects the beer spoilage bacterium Pediococcus damnosus.</title>
        <authorList>
            <person name="Kelly D."/>
            <person name="O'Sullivan O."/>
            <person name="Mills S."/>
            <person name="McAuliffe O."/>
            <person name="Ross R.P."/>
            <person name="Neve H."/>
            <person name="Coffey A."/>
        </authorList>
    </citation>
    <scope>NUCLEOTIDE SEQUENCE [LARGE SCALE GENOMIC DNA]</scope>
</reference>
<keyword evidence="2" id="KW-1185">Reference proteome</keyword>
<dbReference type="EMBL" id="JN051154">
    <property type="protein sequence ID" value="AER59814.1"/>
    <property type="molecule type" value="Genomic_DNA"/>
</dbReference>
<sequence length="79" mass="8666">MEGLVLRDIDSRRADLNNAVSIASLSNAKDGKAAEKYRKRIANSLDKEEKKITRGDSGTEKRKPTAAMIEKLNKMFGGG</sequence>
<gene>
    <name evidence="1" type="ORF">clP1_055</name>
</gene>